<feature type="region of interest" description="Disordered" evidence="1">
    <location>
        <begin position="102"/>
        <end position="138"/>
    </location>
</feature>
<organism evidence="2 3">
    <name type="scientific">Stylonychia lemnae</name>
    <name type="common">Ciliate</name>
    <dbReference type="NCBI Taxonomy" id="5949"/>
    <lineage>
        <taxon>Eukaryota</taxon>
        <taxon>Sar</taxon>
        <taxon>Alveolata</taxon>
        <taxon>Ciliophora</taxon>
        <taxon>Intramacronucleata</taxon>
        <taxon>Spirotrichea</taxon>
        <taxon>Stichotrichia</taxon>
        <taxon>Sporadotrichida</taxon>
        <taxon>Oxytrichidae</taxon>
        <taxon>Stylonychinae</taxon>
        <taxon>Stylonychia</taxon>
    </lineage>
</organism>
<feature type="compositionally biased region" description="Polar residues" evidence="1">
    <location>
        <begin position="118"/>
        <end position="131"/>
    </location>
</feature>
<reference evidence="2 3" key="1">
    <citation type="submission" date="2014-06" db="EMBL/GenBank/DDBJ databases">
        <authorList>
            <person name="Swart Estienne"/>
        </authorList>
    </citation>
    <scope>NUCLEOTIDE SEQUENCE [LARGE SCALE GENOMIC DNA]</scope>
    <source>
        <strain evidence="2 3">130c</strain>
    </source>
</reference>
<accession>A0A078AKP1</accession>
<evidence type="ECO:0000313" key="3">
    <source>
        <dbReference type="Proteomes" id="UP000039865"/>
    </source>
</evidence>
<feature type="region of interest" description="Disordered" evidence="1">
    <location>
        <begin position="153"/>
        <end position="190"/>
    </location>
</feature>
<keyword evidence="3" id="KW-1185">Reference proteome</keyword>
<evidence type="ECO:0000256" key="1">
    <source>
        <dbReference type="SAM" id="MobiDB-lite"/>
    </source>
</evidence>
<sequence length="190" mass="22286">MSSLARRVGLALLDKISFMLQTRNQQSQDRIKQQSTQPSSMIKKILSYTPQHEDFYYEWSNYQANLSKESNQILERKPSIQRDTSLRLDGFEQVFYKLAKTPQNQNFHDSRSNDMTRDSQFSYSPANSKTNLSKKNKFSFDNSSDQDFQNISQFEVQQDASTNSEKEFLIIQNPRSKEKYTAKKSISKYQ</sequence>
<proteinExistence type="predicted"/>
<feature type="compositionally biased region" description="Basic and acidic residues" evidence="1">
    <location>
        <begin position="108"/>
        <end position="117"/>
    </location>
</feature>
<feature type="compositionally biased region" description="Polar residues" evidence="1">
    <location>
        <begin position="153"/>
        <end position="163"/>
    </location>
</feature>
<name>A0A078AKP1_STYLE</name>
<evidence type="ECO:0000313" key="2">
    <source>
        <dbReference type="EMBL" id="CDW82779.1"/>
    </source>
</evidence>
<protein>
    <submittedName>
        <fullName evidence="2">Uncharacterized protein</fullName>
    </submittedName>
</protein>
<dbReference type="InParanoid" id="A0A078AKP1"/>
<gene>
    <name evidence="2" type="primary">Contig19440.g20611</name>
    <name evidence="2" type="ORF">STYLEM_11814</name>
</gene>
<dbReference type="EMBL" id="CCKQ01011235">
    <property type="protein sequence ID" value="CDW82779.1"/>
    <property type="molecule type" value="Genomic_DNA"/>
</dbReference>
<dbReference type="Proteomes" id="UP000039865">
    <property type="component" value="Unassembled WGS sequence"/>
</dbReference>
<dbReference type="AlphaFoldDB" id="A0A078AKP1"/>